<dbReference type="GO" id="GO:0008234">
    <property type="term" value="F:cysteine-type peptidase activity"/>
    <property type="evidence" value="ECO:0007669"/>
    <property type="project" value="InterPro"/>
</dbReference>
<dbReference type="SUPFAM" id="SSF54001">
    <property type="entry name" value="Cysteine proteinases"/>
    <property type="match status" value="1"/>
</dbReference>
<gene>
    <name evidence="6" type="ORF">MA16_Dca027176</name>
</gene>
<name>A0A2I0V7Z6_9ASPA</name>
<organism evidence="6 7">
    <name type="scientific">Dendrobium catenatum</name>
    <dbReference type="NCBI Taxonomy" id="906689"/>
    <lineage>
        <taxon>Eukaryota</taxon>
        <taxon>Viridiplantae</taxon>
        <taxon>Streptophyta</taxon>
        <taxon>Embryophyta</taxon>
        <taxon>Tracheophyta</taxon>
        <taxon>Spermatophyta</taxon>
        <taxon>Magnoliopsida</taxon>
        <taxon>Liliopsida</taxon>
        <taxon>Asparagales</taxon>
        <taxon>Orchidaceae</taxon>
        <taxon>Epidendroideae</taxon>
        <taxon>Malaxideae</taxon>
        <taxon>Dendrobiinae</taxon>
        <taxon>Dendrobium</taxon>
    </lineage>
</organism>
<evidence type="ECO:0000256" key="4">
    <source>
        <dbReference type="SAM" id="MobiDB-lite"/>
    </source>
</evidence>
<dbReference type="GO" id="GO:0006508">
    <property type="term" value="P:proteolysis"/>
    <property type="evidence" value="ECO:0007669"/>
    <property type="project" value="UniProtKB-KW"/>
</dbReference>
<dbReference type="Pfam" id="PF02902">
    <property type="entry name" value="Peptidase_C48"/>
    <property type="match status" value="1"/>
</dbReference>
<dbReference type="InterPro" id="IPR003653">
    <property type="entry name" value="Peptidase_C48_C"/>
</dbReference>
<dbReference type="InterPro" id="IPR038765">
    <property type="entry name" value="Papain-like_cys_pep_sf"/>
</dbReference>
<accession>A0A2I0V7Z6</accession>
<feature type="region of interest" description="Disordered" evidence="4">
    <location>
        <begin position="1"/>
        <end position="30"/>
    </location>
</feature>
<proteinExistence type="inferred from homology"/>
<sequence length="310" mass="33946">MNDRKRKRVKTPFTAGDRKKKKAQLANDEVEKVNKKETSITGRKLITRASTRLMEKSTDTNKATAPKKVAPFDAVPSAAVISDAATTVKNPKAPVSGYYYQNKENNTTSFVENITRDAVKNANLMFVPIINERHWTLLVANLKTKNWDFMDSIPKATHKAIAPEVNWLCPGLLPCNTREKTRPLRVESSCSCSVHDSVLAVSGQSCDVNRIASLRLEGEAFASSLLFAHSTTSLGCCCRCTAASSGQLVASQELEVAPLLELYPLNPCQVVSTRKPDGSGCSYFAWDVDMDGSKGEIERFKPADASAVLK</sequence>
<comment type="similarity">
    <text evidence="1">Belongs to the peptidase C48 family.</text>
</comment>
<evidence type="ECO:0000256" key="2">
    <source>
        <dbReference type="ARBA" id="ARBA00022670"/>
    </source>
</evidence>
<evidence type="ECO:0000259" key="5">
    <source>
        <dbReference type="Pfam" id="PF02902"/>
    </source>
</evidence>
<feature type="domain" description="Ubiquitin-like protease family profile" evidence="5">
    <location>
        <begin position="101"/>
        <end position="159"/>
    </location>
</feature>
<dbReference type="AlphaFoldDB" id="A0A2I0V7Z6"/>
<reference evidence="6 7" key="1">
    <citation type="journal article" date="2016" name="Sci. Rep.">
        <title>The Dendrobium catenatum Lindl. genome sequence provides insights into polysaccharide synthase, floral development and adaptive evolution.</title>
        <authorList>
            <person name="Zhang G.Q."/>
            <person name="Xu Q."/>
            <person name="Bian C."/>
            <person name="Tsai W.C."/>
            <person name="Yeh C.M."/>
            <person name="Liu K.W."/>
            <person name="Yoshida K."/>
            <person name="Zhang L.S."/>
            <person name="Chang S.B."/>
            <person name="Chen F."/>
            <person name="Shi Y."/>
            <person name="Su Y.Y."/>
            <person name="Zhang Y.Q."/>
            <person name="Chen L.J."/>
            <person name="Yin Y."/>
            <person name="Lin M."/>
            <person name="Huang H."/>
            <person name="Deng H."/>
            <person name="Wang Z.W."/>
            <person name="Zhu S.L."/>
            <person name="Zhao X."/>
            <person name="Deng C."/>
            <person name="Niu S.C."/>
            <person name="Huang J."/>
            <person name="Wang M."/>
            <person name="Liu G.H."/>
            <person name="Yang H.J."/>
            <person name="Xiao X.J."/>
            <person name="Hsiao Y.Y."/>
            <person name="Wu W.L."/>
            <person name="Chen Y.Y."/>
            <person name="Mitsuda N."/>
            <person name="Ohme-Takagi M."/>
            <person name="Luo Y.B."/>
            <person name="Van de Peer Y."/>
            <person name="Liu Z.J."/>
        </authorList>
    </citation>
    <scope>NUCLEOTIDE SEQUENCE [LARGE SCALE GENOMIC DNA]</scope>
    <source>
        <tissue evidence="6">The whole plant</tissue>
    </source>
</reference>
<keyword evidence="3" id="KW-0378">Hydrolase</keyword>
<evidence type="ECO:0000313" key="7">
    <source>
        <dbReference type="Proteomes" id="UP000233837"/>
    </source>
</evidence>
<reference evidence="6 7" key="2">
    <citation type="journal article" date="2017" name="Nature">
        <title>The Apostasia genome and the evolution of orchids.</title>
        <authorList>
            <person name="Zhang G.Q."/>
            <person name="Liu K.W."/>
            <person name="Li Z."/>
            <person name="Lohaus R."/>
            <person name="Hsiao Y.Y."/>
            <person name="Niu S.C."/>
            <person name="Wang J.Y."/>
            <person name="Lin Y.C."/>
            <person name="Xu Q."/>
            <person name="Chen L.J."/>
            <person name="Yoshida K."/>
            <person name="Fujiwara S."/>
            <person name="Wang Z.W."/>
            <person name="Zhang Y.Q."/>
            <person name="Mitsuda N."/>
            <person name="Wang M."/>
            <person name="Liu G.H."/>
            <person name="Pecoraro L."/>
            <person name="Huang H.X."/>
            <person name="Xiao X.J."/>
            <person name="Lin M."/>
            <person name="Wu X.Y."/>
            <person name="Wu W.L."/>
            <person name="Chen Y.Y."/>
            <person name="Chang S.B."/>
            <person name="Sakamoto S."/>
            <person name="Ohme-Takagi M."/>
            <person name="Yagi M."/>
            <person name="Zeng S.J."/>
            <person name="Shen C.Y."/>
            <person name="Yeh C.M."/>
            <person name="Luo Y.B."/>
            <person name="Tsai W.C."/>
            <person name="Van de Peer Y."/>
            <person name="Liu Z.J."/>
        </authorList>
    </citation>
    <scope>NUCLEOTIDE SEQUENCE [LARGE SCALE GENOMIC DNA]</scope>
    <source>
        <tissue evidence="6">The whole plant</tissue>
    </source>
</reference>
<dbReference type="Proteomes" id="UP000233837">
    <property type="component" value="Unassembled WGS sequence"/>
</dbReference>
<evidence type="ECO:0000256" key="1">
    <source>
        <dbReference type="ARBA" id="ARBA00005234"/>
    </source>
</evidence>
<evidence type="ECO:0000313" key="6">
    <source>
        <dbReference type="EMBL" id="PKU59534.1"/>
    </source>
</evidence>
<protein>
    <recommendedName>
        <fullName evidence="5">Ubiquitin-like protease family profile domain-containing protein</fullName>
    </recommendedName>
</protein>
<keyword evidence="2" id="KW-0645">Protease</keyword>
<dbReference type="Gene3D" id="3.40.395.10">
    <property type="entry name" value="Adenoviral Proteinase, Chain A"/>
    <property type="match status" value="1"/>
</dbReference>
<feature type="compositionally biased region" description="Basic residues" evidence="4">
    <location>
        <begin position="1"/>
        <end position="10"/>
    </location>
</feature>
<keyword evidence="7" id="KW-1185">Reference proteome</keyword>
<evidence type="ECO:0000256" key="3">
    <source>
        <dbReference type="ARBA" id="ARBA00022801"/>
    </source>
</evidence>
<dbReference type="EMBL" id="KZ504105">
    <property type="protein sequence ID" value="PKU59534.1"/>
    <property type="molecule type" value="Genomic_DNA"/>
</dbReference>